<proteinExistence type="predicted"/>
<dbReference type="Pfam" id="PF13280">
    <property type="entry name" value="WYL"/>
    <property type="match status" value="1"/>
</dbReference>
<dbReference type="InterPro" id="IPR051534">
    <property type="entry name" value="CBASS_pafABC_assoc_protein"/>
</dbReference>
<dbReference type="InterPro" id="IPR011991">
    <property type="entry name" value="ArsR-like_HTH"/>
</dbReference>
<dbReference type="EMBL" id="JBHSEH010000012">
    <property type="protein sequence ID" value="MFC4426821.1"/>
    <property type="molecule type" value="Genomic_DNA"/>
</dbReference>
<dbReference type="InterPro" id="IPR026881">
    <property type="entry name" value="WYL_dom"/>
</dbReference>
<evidence type="ECO:0000313" key="5">
    <source>
        <dbReference type="Proteomes" id="UP001595998"/>
    </source>
</evidence>
<dbReference type="InterPro" id="IPR057727">
    <property type="entry name" value="WCX_dom"/>
</dbReference>
<dbReference type="PANTHER" id="PTHR34580">
    <property type="match status" value="1"/>
</dbReference>
<organism evidence="4 5">
    <name type="scientific">Deinococcus navajonensis</name>
    <dbReference type="NCBI Taxonomy" id="309884"/>
    <lineage>
        <taxon>Bacteria</taxon>
        <taxon>Thermotogati</taxon>
        <taxon>Deinococcota</taxon>
        <taxon>Deinococci</taxon>
        <taxon>Deinococcales</taxon>
        <taxon>Deinococcaceae</taxon>
        <taxon>Deinococcus</taxon>
    </lineage>
</organism>
<dbReference type="Proteomes" id="UP001595998">
    <property type="component" value="Unassembled WGS sequence"/>
</dbReference>
<dbReference type="RefSeq" id="WP_380039691.1">
    <property type="nucleotide sequence ID" value="NZ_JBHSEH010000012.1"/>
</dbReference>
<dbReference type="PANTHER" id="PTHR34580:SF3">
    <property type="entry name" value="PROTEIN PAFB"/>
    <property type="match status" value="1"/>
</dbReference>
<dbReference type="CDD" id="cd00090">
    <property type="entry name" value="HTH_ARSR"/>
    <property type="match status" value="1"/>
</dbReference>
<evidence type="ECO:0000259" key="3">
    <source>
        <dbReference type="PROSITE" id="PS51000"/>
    </source>
</evidence>
<dbReference type="PROSITE" id="PS52050">
    <property type="entry name" value="WYL"/>
    <property type="match status" value="1"/>
</dbReference>
<keyword evidence="2" id="KW-0804">Transcription</keyword>
<dbReference type="InterPro" id="IPR028349">
    <property type="entry name" value="PafC-like"/>
</dbReference>
<name>A0ABV8XPM3_9DEIO</name>
<feature type="domain" description="HTH deoR-type" evidence="3">
    <location>
        <begin position="5"/>
        <end position="63"/>
    </location>
</feature>
<dbReference type="Pfam" id="PF25583">
    <property type="entry name" value="WCX"/>
    <property type="match status" value="1"/>
</dbReference>
<dbReference type="Gene3D" id="1.10.10.10">
    <property type="entry name" value="Winged helix-like DNA-binding domain superfamily/Winged helix DNA-binding domain"/>
    <property type="match status" value="1"/>
</dbReference>
<evidence type="ECO:0000313" key="4">
    <source>
        <dbReference type="EMBL" id="MFC4426821.1"/>
    </source>
</evidence>
<evidence type="ECO:0000256" key="2">
    <source>
        <dbReference type="ARBA" id="ARBA00023163"/>
    </source>
</evidence>
<dbReference type="InterPro" id="IPR036390">
    <property type="entry name" value="WH_DNA-bd_sf"/>
</dbReference>
<dbReference type="InterPro" id="IPR001034">
    <property type="entry name" value="DeoR_HTH"/>
</dbReference>
<dbReference type="PROSITE" id="PS51000">
    <property type="entry name" value="HTH_DEOR_2"/>
    <property type="match status" value="1"/>
</dbReference>
<keyword evidence="5" id="KW-1185">Reference proteome</keyword>
<evidence type="ECO:0000256" key="1">
    <source>
        <dbReference type="ARBA" id="ARBA00023015"/>
    </source>
</evidence>
<dbReference type="InterPro" id="IPR036388">
    <property type="entry name" value="WH-like_DNA-bd_sf"/>
</dbReference>
<gene>
    <name evidence="4" type="ORF">ACFOZ9_11435</name>
</gene>
<dbReference type="Pfam" id="PF08279">
    <property type="entry name" value="HTH_11"/>
    <property type="match status" value="1"/>
</dbReference>
<keyword evidence="1" id="KW-0805">Transcription regulation</keyword>
<dbReference type="PIRSF" id="PIRSF016838">
    <property type="entry name" value="PafC"/>
    <property type="match status" value="1"/>
</dbReference>
<dbReference type="SUPFAM" id="SSF46785">
    <property type="entry name" value="Winged helix' DNA-binding domain"/>
    <property type="match status" value="1"/>
</dbReference>
<sequence length="332" mass="36302">MTYDPSLRVLTVLELLQAREEVTGAELAQRLEVSPRTVQRYVARLQDLGIPVEGRRGVGGAYRLRPGFRLPPMMFTPDEALSLSLGLLALRLLGLSQLAPAAGAAQAKLARTLPQTLRETVNALEGAVQLDASPWVVRTDARLLTDVLRAVRERRQVGLTYTSVQGQGTQRVVDLYRAVHLDGRWYAVGWCHLRAERRSFRLDRIGELEVLESAFTPPADFDALAFLRASLPATPATHAVSVWLGASPEALRAQVSLWGTALRAESGGTRFEGQRDNLTSFAAFLLGLGVPLRVDHPPELREEFRALGQRCAVLAGPAMPPTMVYDPVSSAP</sequence>
<accession>A0ABV8XPM3</accession>
<dbReference type="InterPro" id="IPR013196">
    <property type="entry name" value="HTH_11"/>
</dbReference>
<protein>
    <submittedName>
        <fullName evidence="4">Helix-turn-helix transcriptional regulator</fullName>
    </submittedName>
</protein>
<comment type="caution">
    <text evidence="4">The sequence shown here is derived from an EMBL/GenBank/DDBJ whole genome shotgun (WGS) entry which is preliminary data.</text>
</comment>
<reference evidence="5" key="1">
    <citation type="journal article" date="2019" name="Int. J. Syst. Evol. Microbiol.">
        <title>The Global Catalogue of Microorganisms (GCM) 10K type strain sequencing project: providing services to taxonomists for standard genome sequencing and annotation.</title>
        <authorList>
            <consortium name="The Broad Institute Genomics Platform"/>
            <consortium name="The Broad Institute Genome Sequencing Center for Infectious Disease"/>
            <person name="Wu L."/>
            <person name="Ma J."/>
        </authorList>
    </citation>
    <scope>NUCLEOTIDE SEQUENCE [LARGE SCALE GENOMIC DNA]</scope>
    <source>
        <strain evidence="5">CCUG 56029</strain>
    </source>
</reference>